<dbReference type="InterPro" id="IPR047153">
    <property type="entry name" value="TRIM45/56/19-like"/>
</dbReference>
<dbReference type="PANTHER" id="PTHR25462">
    <property type="entry name" value="BONUS, ISOFORM C-RELATED"/>
    <property type="match status" value="1"/>
</dbReference>
<reference evidence="5" key="2">
    <citation type="submission" date="2022-06" db="UniProtKB">
        <authorList>
            <consortium name="EnsemblMetazoa"/>
        </authorList>
    </citation>
    <scope>IDENTIFICATION</scope>
    <source>
        <strain evidence="5">PS312</strain>
    </source>
</reference>
<keyword evidence="6" id="KW-1185">Reference proteome</keyword>
<feature type="region of interest" description="Disordered" evidence="4">
    <location>
        <begin position="1"/>
        <end position="24"/>
    </location>
</feature>
<dbReference type="Pfam" id="PF13445">
    <property type="entry name" value="zf-RING_UBOX"/>
    <property type="match status" value="1"/>
</dbReference>
<dbReference type="Gene3D" id="3.30.160.60">
    <property type="entry name" value="Classic Zinc Finger"/>
    <property type="match status" value="1"/>
</dbReference>
<protein>
    <submittedName>
        <fullName evidence="5">Ncl-1</fullName>
    </submittedName>
</protein>
<evidence type="ECO:0000313" key="6">
    <source>
        <dbReference type="Proteomes" id="UP000005239"/>
    </source>
</evidence>
<dbReference type="Pfam" id="PF00643">
    <property type="entry name" value="zf-B_box"/>
    <property type="match status" value="1"/>
</dbReference>
<feature type="region of interest" description="Disordered" evidence="4">
    <location>
        <begin position="430"/>
        <end position="455"/>
    </location>
</feature>
<evidence type="ECO:0000256" key="1">
    <source>
        <dbReference type="ARBA" id="ARBA00022723"/>
    </source>
</evidence>
<evidence type="ECO:0000256" key="2">
    <source>
        <dbReference type="ARBA" id="ARBA00022771"/>
    </source>
</evidence>
<evidence type="ECO:0000313" key="5">
    <source>
        <dbReference type="EnsemblMetazoa" id="PPA36647.1"/>
    </source>
</evidence>
<dbReference type="PANTHER" id="PTHR25462:SF291">
    <property type="entry name" value="E3 UBIQUITIN-PROTEIN LIGASE TRIM45"/>
    <property type="match status" value="1"/>
</dbReference>
<dbReference type="SUPFAM" id="SSF57850">
    <property type="entry name" value="RING/U-box"/>
    <property type="match status" value="1"/>
</dbReference>
<accession>A0A2A6BPF8</accession>
<name>A0A2A6BPF8_PRIPA</name>
<dbReference type="EnsemblMetazoa" id="PPA36647.1">
    <property type="protein sequence ID" value="PPA36647.1"/>
    <property type="gene ID" value="WBGene00275016"/>
</dbReference>
<keyword evidence="2" id="KW-0863">Zinc-finger</keyword>
<organism evidence="5 6">
    <name type="scientific">Pristionchus pacificus</name>
    <name type="common">Parasitic nematode worm</name>
    <dbReference type="NCBI Taxonomy" id="54126"/>
    <lineage>
        <taxon>Eukaryota</taxon>
        <taxon>Metazoa</taxon>
        <taxon>Ecdysozoa</taxon>
        <taxon>Nematoda</taxon>
        <taxon>Chromadorea</taxon>
        <taxon>Rhabditida</taxon>
        <taxon>Rhabditina</taxon>
        <taxon>Diplogasteromorpha</taxon>
        <taxon>Diplogasteroidea</taxon>
        <taxon>Neodiplogasteridae</taxon>
        <taxon>Pristionchus</taxon>
    </lineage>
</organism>
<feature type="region of interest" description="Disordered" evidence="4">
    <location>
        <begin position="350"/>
        <end position="385"/>
    </location>
</feature>
<dbReference type="InterPro" id="IPR017907">
    <property type="entry name" value="Znf_RING_CS"/>
</dbReference>
<dbReference type="InterPro" id="IPR013083">
    <property type="entry name" value="Znf_RING/FYVE/PHD"/>
</dbReference>
<feature type="compositionally biased region" description="Polar residues" evidence="4">
    <location>
        <begin position="149"/>
        <end position="160"/>
    </location>
</feature>
<dbReference type="SMART" id="SM00184">
    <property type="entry name" value="RING"/>
    <property type="match status" value="2"/>
</dbReference>
<feature type="compositionally biased region" description="Basic residues" evidence="4">
    <location>
        <begin position="169"/>
        <end position="184"/>
    </location>
</feature>
<reference evidence="6" key="1">
    <citation type="journal article" date="2008" name="Nat. Genet.">
        <title>The Pristionchus pacificus genome provides a unique perspective on nematode lifestyle and parasitism.</title>
        <authorList>
            <person name="Dieterich C."/>
            <person name="Clifton S.W."/>
            <person name="Schuster L.N."/>
            <person name="Chinwalla A."/>
            <person name="Delehaunty K."/>
            <person name="Dinkelacker I."/>
            <person name="Fulton L."/>
            <person name="Fulton R."/>
            <person name="Godfrey J."/>
            <person name="Minx P."/>
            <person name="Mitreva M."/>
            <person name="Roeseler W."/>
            <person name="Tian H."/>
            <person name="Witte H."/>
            <person name="Yang S.P."/>
            <person name="Wilson R.K."/>
            <person name="Sommer R.J."/>
        </authorList>
    </citation>
    <scope>NUCLEOTIDE SEQUENCE [LARGE SCALE GENOMIC DNA]</scope>
    <source>
        <strain evidence="6">PS312</strain>
    </source>
</reference>
<keyword evidence="1" id="KW-0479">Metal-binding</keyword>
<sequence>MSESSSDSIGSVSSSASSTSESDTLSALLLSSANGGIPIPQPFGMRTSQSLHGSYGLAPTPPPLPQDSIDQFLEARTMSTMNSPPSSGSASPIRCYLASASLDDNLPIVGARRASWADGWQQPPTPKDVPTRDILSNSGFWRSYYGSKSANPSGASSALSNTATTRTTNGRKKRWKRRGKKKDHMRVENHQPQPEPESSTSMTSYCTSYTATTAPSEVTVAAADFMDYQDEVGEDLSEVIKCPLCLEPYREPKVLACFHSFCKPCLERQLESNEKIVCPSCHMETQLSVQLGIDSLLSDFGLESVLQNQMNIDENNKLSTGVVPLSSTPSHPFSSSSAVVVSSSLSQSGGGMGIYGSPSSTSSTPPLSDSPTGSENDVSLSSLGMVHPSLSSSHHLSFPFPPPSSTSTDLLFPPHLPFGSSIAAHLTSSVNSETNGNNSSSSLSSSMGGLGPMGGGNGGGTRHICSGCKSGEKASAYCTQQTTQLVDLFASLTSSMTSSSLSDGTSSHSSTSTSPVPTTTAAAAAIAAAPRLAYCASCLNPFLPSTQHHLLPPGDCGHFLCANCTMAHQYMHCFEGHRVEQLNGHPASNGLDAAVNGALKNGRVSCNCLQHRAQPLRYFCLTCNLAICSECTIGDHVAPAHHYADIAEVIHLLSMASLDMRACFQCPRTFTIPSALHSKLSWVESLRRA</sequence>
<dbReference type="PROSITE" id="PS50089">
    <property type="entry name" value="ZF_RING_2"/>
    <property type="match status" value="1"/>
</dbReference>
<feature type="region of interest" description="Disordered" evidence="4">
    <location>
        <begin position="38"/>
        <end position="68"/>
    </location>
</feature>
<dbReference type="InterPro" id="IPR001841">
    <property type="entry name" value="Znf_RING"/>
</dbReference>
<dbReference type="Proteomes" id="UP000005239">
    <property type="component" value="Unassembled WGS sequence"/>
</dbReference>
<keyword evidence="3" id="KW-0862">Zinc</keyword>
<dbReference type="PROSITE" id="PS50119">
    <property type="entry name" value="ZF_BBOX"/>
    <property type="match status" value="1"/>
</dbReference>
<evidence type="ECO:0000256" key="4">
    <source>
        <dbReference type="SAM" id="MobiDB-lite"/>
    </source>
</evidence>
<dbReference type="GO" id="GO:0008270">
    <property type="term" value="F:zinc ion binding"/>
    <property type="evidence" value="ECO:0007669"/>
    <property type="project" value="UniProtKB-KW"/>
</dbReference>
<dbReference type="AlphaFoldDB" id="A0A2A6BPF8"/>
<dbReference type="PROSITE" id="PS00518">
    <property type="entry name" value="ZF_RING_1"/>
    <property type="match status" value="1"/>
</dbReference>
<proteinExistence type="predicted"/>
<gene>
    <name evidence="5" type="primary">WBGene00275016</name>
</gene>
<feature type="region of interest" description="Disordered" evidence="4">
    <location>
        <begin position="149"/>
        <end position="203"/>
    </location>
</feature>
<dbReference type="InterPro" id="IPR000315">
    <property type="entry name" value="Znf_B-box"/>
</dbReference>
<feature type="compositionally biased region" description="Low complexity" evidence="4">
    <location>
        <begin position="357"/>
        <end position="374"/>
    </location>
</feature>
<dbReference type="SMART" id="SM00336">
    <property type="entry name" value="BBOX"/>
    <property type="match status" value="2"/>
</dbReference>
<feature type="compositionally biased region" description="Low complexity" evidence="4">
    <location>
        <begin position="430"/>
        <end position="447"/>
    </location>
</feature>
<evidence type="ECO:0000256" key="3">
    <source>
        <dbReference type="ARBA" id="ARBA00022833"/>
    </source>
</evidence>
<dbReference type="InterPro" id="IPR027370">
    <property type="entry name" value="Znf-RING_euk"/>
</dbReference>
<accession>A0A8R1UQR8</accession>
<dbReference type="SUPFAM" id="SSF57845">
    <property type="entry name" value="B-box zinc-binding domain"/>
    <property type="match status" value="1"/>
</dbReference>
<dbReference type="Gene3D" id="3.30.40.10">
    <property type="entry name" value="Zinc/RING finger domain, C3HC4 (zinc finger)"/>
    <property type="match status" value="1"/>
</dbReference>